<dbReference type="GO" id="GO:0098609">
    <property type="term" value="P:cell-cell adhesion"/>
    <property type="evidence" value="ECO:0007669"/>
    <property type="project" value="TreeGrafter"/>
</dbReference>
<evidence type="ECO:0000313" key="6">
    <source>
        <dbReference type="EMBL" id="CAD7250182.1"/>
    </source>
</evidence>
<gene>
    <name evidence="6" type="ORF">DSTB1V02_LOCUS9964</name>
</gene>
<dbReference type="CDD" id="cd00096">
    <property type="entry name" value="Ig"/>
    <property type="match status" value="1"/>
</dbReference>
<feature type="domain" description="Fibronectin type-III" evidence="5">
    <location>
        <begin position="164"/>
        <end position="256"/>
    </location>
</feature>
<evidence type="ECO:0000256" key="1">
    <source>
        <dbReference type="ARBA" id="ARBA00022737"/>
    </source>
</evidence>
<dbReference type="Pfam" id="PF13927">
    <property type="entry name" value="Ig_3"/>
    <property type="match status" value="1"/>
</dbReference>
<evidence type="ECO:0000313" key="7">
    <source>
        <dbReference type="Proteomes" id="UP000677054"/>
    </source>
</evidence>
<dbReference type="SMART" id="SM00409">
    <property type="entry name" value="IG"/>
    <property type="match status" value="1"/>
</dbReference>
<dbReference type="InterPro" id="IPR003599">
    <property type="entry name" value="Ig_sub"/>
</dbReference>
<organism evidence="6">
    <name type="scientific">Darwinula stevensoni</name>
    <dbReference type="NCBI Taxonomy" id="69355"/>
    <lineage>
        <taxon>Eukaryota</taxon>
        <taxon>Metazoa</taxon>
        <taxon>Ecdysozoa</taxon>
        <taxon>Arthropoda</taxon>
        <taxon>Crustacea</taxon>
        <taxon>Oligostraca</taxon>
        <taxon>Ostracoda</taxon>
        <taxon>Podocopa</taxon>
        <taxon>Podocopida</taxon>
        <taxon>Darwinulocopina</taxon>
        <taxon>Darwinuloidea</taxon>
        <taxon>Darwinulidae</taxon>
        <taxon>Darwinula</taxon>
    </lineage>
</organism>
<dbReference type="EMBL" id="CAJPEV010002701">
    <property type="protein sequence ID" value="CAG0897788.1"/>
    <property type="molecule type" value="Genomic_DNA"/>
</dbReference>
<dbReference type="PANTHER" id="PTHR44170">
    <property type="entry name" value="PROTEIN SIDEKICK"/>
    <property type="match status" value="1"/>
</dbReference>
<dbReference type="Proteomes" id="UP000677054">
    <property type="component" value="Unassembled WGS sequence"/>
</dbReference>
<accession>A0A7R9FPB6</accession>
<evidence type="ECO:0000259" key="5">
    <source>
        <dbReference type="PROSITE" id="PS50853"/>
    </source>
</evidence>
<feature type="non-terminal residue" evidence="6">
    <location>
        <position position="440"/>
    </location>
</feature>
<dbReference type="PROSITE" id="PS50835">
    <property type="entry name" value="IG_LIKE"/>
    <property type="match status" value="1"/>
</dbReference>
<feature type="domain" description="Ig-like" evidence="4">
    <location>
        <begin position="263"/>
        <end position="332"/>
    </location>
</feature>
<feature type="region of interest" description="Disordered" evidence="3">
    <location>
        <begin position="243"/>
        <end position="262"/>
    </location>
</feature>
<dbReference type="SMART" id="SM00408">
    <property type="entry name" value="IGc2"/>
    <property type="match status" value="1"/>
</dbReference>
<dbReference type="AlphaFoldDB" id="A0A7R9FPB6"/>
<dbReference type="SUPFAM" id="SSF48726">
    <property type="entry name" value="Immunoglobulin"/>
    <property type="match status" value="1"/>
</dbReference>
<dbReference type="PANTHER" id="PTHR44170:SF56">
    <property type="entry name" value="FIBRONECTIN TYPE-III DOMAIN-CONTAINING PROTEIN"/>
    <property type="match status" value="1"/>
</dbReference>
<keyword evidence="1" id="KW-0677">Repeat</keyword>
<feature type="region of interest" description="Disordered" evidence="3">
    <location>
        <begin position="354"/>
        <end position="428"/>
    </location>
</feature>
<feature type="domain" description="Fibronectin type-III" evidence="5">
    <location>
        <begin position="64"/>
        <end position="160"/>
    </location>
</feature>
<dbReference type="InterPro" id="IPR003961">
    <property type="entry name" value="FN3_dom"/>
</dbReference>
<dbReference type="Gene3D" id="2.60.40.10">
    <property type="entry name" value="Immunoglobulins"/>
    <property type="match status" value="4"/>
</dbReference>
<dbReference type="SMART" id="SM00060">
    <property type="entry name" value="FN3"/>
    <property type="match status" value="2"/>
</dbReference>
<dbReference type="InterPro" id="IPR036116">
    <property type="entry name" value="FN3_sf"/>
</dbReference>
<feature type="domain" description="Fibronectin type-III" evidence="5">
    <location>
        <begin position="1"/>
        <end position="59"/>
    </location>
</feature>
<dbReference type="InterPro" id="IPR003598">
    <property type="entry name" value="Ig_sub2"/>
</dbReference>
<feature type="compositionally biased region" description="Basic and acidic residues" evidence="3">
    <location>
        <begin position="405"/>
        <end position="421"/>
    </location>
</feature>
<evidence type="ECO:0000256" key="2">
    <source>
        <dbReference type="ARBA" id="ARBA00023157"/>
    </source>
</evidence>
<protein>
    <submittedName>
        <fullName evidence="6">Uncharacterized protein</fullName>
    </submittedName>
</protein>
<dbReference type="CDD" id="cd00063">
    <property type="entry name" value="FN3"/>
    <property type="match status" value="3"/>
</dbReference>
<dbReference type="InterPro" id="IPR013783">
    <property type="entry name" value="Ig-like_fold"/>
</dbReference>
<keyword evidence="2" id="KW-1015">Disulfide bond</keyword>
<evidence type="ECO:0000256" key="3">
    <source>
        <dbReference type="SAM" id="MobiDB-lite"/>
    </source>
</evidence>
<sequence length="440" mass="48908">EEASGRRREEDYSFVSVSGQSHRLHHLEKFTVYTVAVQAFNSKGAGVLSRPVRVSTLEDVPSESPVGVRCRAEDPHKMKVSWKPAKASRINGILKGYRVVYEISRDVHGKLIRESQVFEREEATLEDLHPDTNYTVAVLAFNGRGEGPPSDPIYCLTLPDVPDAPEAVRVHVGVGKSLVVAWKEPRFPNGNILHYVLYVYRGHTSEPEVEILPSSMYHHTVHGLDPGTTLAFQVEAVNSVGGGERSPLVHGTVPSTPDSPRPPVVLTFPRTVRLEPGESVVFPCDTLGDPEPHLTWTSPRDGKPLSPLIDKALFLGHVTPQDEGAYRCTARNPLGTDDLVHRLHVIRKKHPRFLRPNRTRLDESRSDERATRSTPDGSVERMGERPAGGMEDPARRRIPHPIRPGVRERSLPGAQRLDRHHGSLRGTFRGDPGYGILVFE</sequence>
<proteinExistence type="predicted"/>
<keyword evidence="7" id="KW-1185">Reference proteome</keyword>
<feature type="compositionally biased region" description="Basic and acidic residues" evidence="3">
    <location>
        <begin position="359"/>
        <end position="371"/>
    </location>
</feature>
<dbReference type="SUPFAM" id="SSF49265">
    <property type="entry name" value="Fibronectin type III"/>
    <property type="match status" value="3"/>
</dbReference>
<reference evidence="6" key="1">
    <citation type="submission" date="2020-11" db="EMBL/GenBank/DDBJ databases">
        <authorList>
            <person name="Tran Van P."/>
        </authorList>
    </citation>
    <scope>NUCLEOTIDE SEQUENCE</scope>
</reference>
<dbReference type="PROSITE" id="PS50853">
    <property type="entry name" value="FN3"/>
    <property type="match status" value="3"/>
</dbReference>
<dbReference type="Pfam" id="PF00041">
    <property type="entry name" value="fn3"/>
    <property type="match status" value="2"/>
</dbReference>
<dbReference type="EMBL" id="LR902218">
    <property type="protein sequence ID" value="CAD7250182.1"/>
    <property type="molecule type" value="Genomic_DNA"/>
</dbReference>
<evidence type="ECO:0000259" key="4">
    <source>
        <dbReference type="PROSITE" id="PS50835"/>
    </source>
</evidence>
<dbReference type="InterPro" id="IPR007110">
    <property type="entry name" value="Ig-like_dom"/>
</dbReference>
<name>A0A7R9FPB6_9CRUS</name>
<dbReference type="OrthoDB" id="6362421at2759"/>
<dbReference type="FunFam" id="2.60.40.10:FF:000028">
    <property type="entry name" value="Neuronal cell adhesion molecule"/>
    <property type="match status" value="1"/>
</dbReference>
<dbReference type="InterPro" id="IPR036179">
    <property type="entry name" value="Ig-like_dom_sf"/>
</dbReference>